<sequence length="241" mass="27990">MGDLNIMCILYRNNEGCDHYECHWQQLWHENPYASMNLMILEAMNRNSMILSNLANSHWRMANEVSFLYQTFTEMGGSTSKPEEVKPPDPEEIVLQALSMTKENCDFPIRLELDKTFPARICKERGFKLSFHLENRDKEIIALQSQAKFQIFIVTHNEPPIVLNKTLSGKPILRGTYEATENENGNIQFNNVVINEVSSHYTNNCFIFIALCLNNLNIKPFIKKNLNVRARKALKHRKLNK</sequence>
<dbReference type="EMBL" id="CAJZBQ010000004">
    <property type="protein sequence ID" value="CAG9311696.1"/>
    <property type="molecule type" value="Genomic_DNA"/>
</dbReference>
<accession>A0AAU9IEE7</accession>
<dbReference type="AlphaFoldDB" id="A0AAU9IEE7"/>
<keyword evidence="2" id="KW-1185">Reference proteome</keyword>
<organism evidence="1 2">
    <name type="scientific">Blepharisma stoltei</name>
    <dbReference type="NCBI Taxonomy" id="1481888"/>
    <lineage>
        <taxon>Eukaryota</taxon>
        <taxon>Sar</taxon>
        <taxon>Alveolata</taxon>
        <taxon>Ciliophora</taxon>
        <taxon>Postciliodesmatophora</taxon>
        <taxon>Heterotrichea</taxon>
        <taxon>Heterotrichida</taxon>
        <taxon>Blepharismidae</taxon>
        <taxon>Blepharisma</taxon>
    </lineage>
</organism>
<proteinExistence type="predicted"/>
<evidence type="ECO:0000313" key="2">
    <source>
        <dbReference type="Proteomes" id="UP001162131"/>
    </source>
</evidence>
<comment type="caution">
    <text evidence="1">The sequence shown here is derived from an EMBL/GenBank/DDBJ whole genome shotgun (WGS) entry which is preliminary data.</text>
</comment>
<reference evidence="1" key="1">
    <citation type="submission" date="2021-09" db="EMBL/GenBank/DDBJ databases">
        <authorList>
            <consortium name="AG Swart"/>
            <person name="Singh M."/>
            <person name="Singh A."/>
            <person name="Seah K."/>
            <person name="Emmerich C."/>
        </authorList>
    </citation>
    <scope>NUCLEOTIDE SEQUENCE</scope>
    <source>
        <strain evidence="1">ATCC30299</strain>
    </source>
</reference>
<gene>
    <name evidence="1" type="ORF">BSTOLATCC_MIC3981</name>
</gene>
<evidence type="ECO:0000313" key="1">
    <source>
        <dbReference type="EMBL" id="CAG9311696.1"/>
    </source>
</evidence>
<protein>
    <submittedName>
        <fullName evidence="1">Uncharacterized protein</fullName>
    </submittedName>
</protein>
<dbReference type="Proteomes" id="UP001162131">
    <property type="component" value="Unassembled WGS sequence"/>
</dbReference>
<name>A0AAU9IEE7_9CILI</name>